<dbReference type="Proteomes" id="UP001162640">
    <property type="component" value="Unassembled WGS sequence"/>
</dbReference>
<organism evidence="2 3">
    <name type="scientific">Triparma laevis f. inornata</name>
    <dbReference type="NCBI Taxonomy" id="1714386"/>
    <lineage>
        <taxon>Eukaryota</taxon>
        <taxon>Sar</taxon>
        <taxon>Stramenopiles</taxon>
        <taxon>Ochrophyta</taxon>
        <taxon>Bolidophyceae</taxon>
        <taxon>Parmales</taxon>
        <taxon>Triparmaceae</taxon>
        <taxon>Triparma</taxon>
    </lineage>
</organism>
<evidence type="ECO:0000256" key="1">
    <source>
        <dbReference type="SAM" id="MobiDB-lite"/>
    </source>
</evidence>
<feature type="region of interest" description="Disordered" evidence="1">
    <location>
        <begin position="359"/>
        <end position="477"/>
    </location>
</feature>
<evidence type="ECO:0000313" key="3">
    <source>
        <dbReference type="Proteomes" id="UP001162640"/>
    </source>
</evidence>
<name>A0A9W6ZUK9_9STRA</name>
<comment type="caution">
    <text evidence="2">The sequence shown here is derived from an EMBL/GenBank/DDBJ whole genome shotgun (WGS) entry which is preliminary data.</text>
</comment>
<gene>
    <name evidence="2" type="ORF">TL16_g02585</name>
</gene>
<proteinExistence type="predicted"/>
<dbReference type="AlphaFoldDB" id="A0A9W6ZUK9"/>
<reference evidence="3" key="1">
    <citation type="journal article" date="2023" name="Commun. Biol.">
        <title>Genome analysis of Parmales, the sister group of diatoms, reveals the evolutionary specialization of diatoms from phago-mixotrophs to photoautotrophs.</title>
        <authorList>
            <person name="Ban H."/>
            <person name="Sato S."/>
            <person name="Yoshikawa S."/>
            <person name="Yamada K."/>
            <person name="Nakamura Y."/>
            <person name="Ichinomiya M."/>
            <person name="Sato N."/>
            <person name="Blanc-Mathieu R."/>
            <person name="Endo H."/>
            <person name="Kuwata A."/>
            <person name="Ogata H."/>
        </authorList>
    </citation>
    <scope>NUCLEOTIDE SEQUENCE [LARGE SCALE GENOMIC DNA]</scope>
</reference>
<dbReference type="EMBL" id="BLQM01000064">
    <property type="protein sequence ID" value="GMH58331.1"/>
    <property type="molecule type" value="Genomic_DNA"/>
</dbReference>
<sequence>MVLASAYVAALESYKKSETGGKEEDRGYKKTGEDVGGSNHGYIEARYRLHALRFKLLRKRRESGKRGDLWKDKCVELVKKFRWEEEGSFQDLKGVYIDILKGLESCSQVEPFFHRSIYLHSLALTKFNYIVYNNPTSATCKNFKDIPGCGGEDLEESAFKILKGLFVKKREQIVSVWVTKSKTLEPLSSINSTSKKFNYLRSKYLKLYVELSRQLGKLGALKILYTRLKGSQRDEVGYYNCLFRLGGEAPGALSGRDGLVCGEGFLHEGKKRVVEAIVECYFNKEEKGIRLESVEQIKEGVGDCYDCWLQRYGGEGKKEGREWEALDCVYSELRGEKIDLPEDVMEFCRREWGGKAKDFGKKGRGGKKKKREESERGGVDEDELLKLKNKKTKMAQKKDDKKRVSSSSSSGGGGWVGVQPLKPPKGQPAENLDPTQTPPPPLHPPLLLNHQKVTRQCLAVTATKSPTSAASSPPPYR</sequence>
<evidence type="ECO:0000313" key="2">
    <source>
        <dbReference type="EMBL" id="GMH58331.1"/>
    </source>
</evidence>
<feature type="compositionally biased region" description="Low complexity" evidence="1">
    <location>
        <begin position="459"/>
        <end position="471"/>
    </location>
</feature>
<accession>A0A9W6ZUK9</accession>
<protein>
    <submittedName>
        <fullName evidence="2">Uncharacterized protein</fullName>
    </submittedName>
</protein>